<dbReference type="AlphaFoldDB" id="A0A1Q2D556"/>
<dbReference type="InterPro" id="IPR041492">
    <property type="entry name" value="HAD_2"/>
</dbReference>
<keyword evidence="2" id="KW-1185">Reference proteome</keyword>
<dbReference type="PANTHER" id="PTHR47478:SF1">
    <property type="entry name" value="PYRIMIDINE 5'-NUCLEOTIDASE YJJG"/>
    <property type="match status" value="1"/>
</dbReference>
<dbReference type="Gene3D" id="3.40.50.1000">
    <property type="entry name" value="HAD superfamily/HAD-like"/>
    <property type="match status" value="1"/>
</dbReference>
<dbReference type="InterPro" id="IPR023214">
    <property type="entry name" value="HAD_sf"/>
</dbReference>
<dbReference type="OrthoDB" id="9802350at2"/>
<dbReference type="Gene3D" id="1.10.150.240">
    <property type="entry name" value="Putative phosphatase, domain 2"/>
    <property type="match status" value="1"/>
</dbReference>
<name>A0A1Q2D556_9ENTE</name>
<dbReference type="NCBIfam" id="TIGR02254">
    <property type="entry name" value="YjjG_YfnB"/>
    <property type="match status" value="1"/>
</dbReference>
<dbReference type="GO" id="GO:0008253">
    <property type="term" value="F:5'-nucleotidase activity"/>
    <property type="evidence" value="ECO:0007669"/>
    <property type="project" value="InterPro"/>
</dbReference>
<dbReference type="InterPro" id="IPR052550">
    <property type="entry name" value="Pyrimidine_5'-ntase_YjjG"/>
</dbReference>
<dbReference type="SFLD" id="SFLDS00003">
    <property type="entry name" value="Haloacid_Dehalogenase"/>
    <property type="match status" value="1"/>
</dbReference>
<accession>A0A1Q2D556</accession>
<dbReference type="Proteomes" id="UP000188246">
    <property type="component" value="Chromosome"/>
</dbReference>
<dbReference type="InterPro" id="IPR023198">
    <property type="entry name" value="PGP-like_dom2"/>
</dbReference>
<proteinExistence type="predicted"/>
<dbReference type="KEGG" id="vpi:BW732_04345"/>
<dbReference type="EMBL" id="CP019609">
    <property type="protein sequence ID" value="AQP53536.1"/>
    <property type="molecule type" value="Genomic_DNA"/>
</dbReference>
<dbReference type="NCBIfam" id="TIGR01549">
    <property type="entry name" value="HAD-SF-IA-v1"/>
    <property type="match status" value="1"/>
</dbReference>
<dbReference type="InterPro" id="IPR011951">
    <property type="entry name" value="HAD-SF_hydro_IA_YjjG/PynA"/>
</dbReference>
<organism evidence="1 2">
    <name type="scientific">Vagococcus penaei</name>
    <dbReference type="NCBI Taxonomy" id="633807"/>
    <lineage>
        <taxon>Bacteria</taxon>
        <taxon>Bacillati</taxon>
        <taxon>Bacillota</taxon>
        <taxon>Bacilli</taxon>
        <taxon>Lactobacillales</taxon>
        <taxon>Enterococcaceae</taxon>
        <taxon>Vagococcus</taxon>
    </lineage>
</organism>
<dbReference type="InterPro" id="IPR036412">
    <property type="entry name" value="HAD-like_sf"/>
</dbReference>
<dbReference type="SUPFAM" id="SSF56784">
    <property type="entry name" value="HAD-like"/>
    <property type="match status" value="1"/>
</dbReference>
<evidence type="ECO:0000313" key="2">
    <source>
        <dbReference type="Proteomes" id="UP000188246"/>
    </source>
</evidence>
<dbReference type="RefSeq" id="WP_077275625.1">
    <property type="nucleotide sequence ID" value="NZ_CP019609.1"/>
</dbReference>
<dbReference type="InterPro" id="IPR006439">
    <property type="entry name" value="HAD-SF_hydro_IA"/>
</dbReference>
<evidence type="ECO:0000313" key="1">
    <source>
        <dbReference type="EMBL" id="AQP53536.1"/>
    </source>
</evidence>
<dbReference type="Pfam" id="PF13419">
    <property type="entry name" value="HAD_2"/>
    <property type="match status" value="1"/>
</dbReference>
<gene>
    <name evidence="1" type="ORF">BW732_04345</name>
</gene>
<dbReference type="PRINTS" id="PR00413">
    <property type="entry name" value="HADHALOGNASE"/>
</dbReference>
<dbReference type="SFLD" id="SFLDG01129">
    <property type="entry name" value="C1.5:_HAD__Beta-PGM__Phosphata"/>
    <property type="match status" value="1"/>
</dbReference>
<dbReference type="PANTHER" id="PTHR47478">
    <property type="match status" value="1"/>
</dbReference>
<dbReference type="STRING" id="633807.BW732_04345"/>
<reference evidence="1 2" key="1">
    <citation type="journal article" date="2010" name="Int. J. Syst. Evol. Microbiol.">
        <title>Vagococcus penaei sp. nov., isolated from spoilage microbiota of cooked shrimp (Penaeus vannamei).</title>
        <authorList>
            <person name="Jaffres E."/>
            <person name="Prevost H."/>
            <person name="Rossero A."/>
            <person name="Joffraud J.J."/>
            <person name="Dousset X."/>
        </authorList>
    </citation>
    <scope>NUCLEOTIDE SEQUENCE [LARGE SCALE GENOMIC DNA]</scope>
    <source>
        <strain evidence="1 2">CD276</strain>
    </source>
</reference>
<sequence length="228" mass="26255">MKKYNYLIFDLDNTLLDFSLSETYALKKIFTKYGVIYNDETVARYKEINHGLWKKLEEGTIKKETLLNTRFKLFFETQGVAVDGAQADDTYRRFLEERADSIEDAHIVLQTLKDQGYIILAGTNGIGRTQRARLENNLMMNYFTELFISEEVGFEKPDVRFFDYIFNQMGITDLSSVVMIGDSLSSDILGANRSGIDAIWFNPGYNYNEMTNLSCSEINKLKELLDAV</sequence>
<protein>
    <submittedName>
        <fullName evidence="1">Noncanonical pyrimidine nucleotidase, YjjG family</fullName>
    </submittedName>
</protein>